<protein>
    <submittedName>
        <fullName evidence="2">Uncharacterized protein</fullName>
    </submittedName>
</protein>
<evidence type="ECO:0000256" key="1">
    <source>
        <dbReference type="SAM" id="SignalP"/>
    </source>
</evidence>
<evidence type="ECO:0000313" key="3">
    <source>
        <dbReference type="Proteomes" id="UP000257139"/>
    </source>
</evidence>
<gene>
    <name evidence="2" type="ORF">CBM2594_B50206</name>
</gene>
<dbReference type="AlphaFoldDB" id="A0A375DQJ4"/>
<sequence length="73" mass="7757">MKNPWLKKNPMLSMWLSGANAAAGAARGRAVAEGRRQTATAAAAMTKAATDAWIAALTPPKPARKRAARRRSK</sequence>
<dbReference type="EMBL" id="LT978514">
    <property type="protein sequence ID" value="SPC22965.1"/>
    <property type="molecule type" value="Genomic_DNA"/>
</dbReference>
<accession>A0A375DQJ4</accession>
<dbReference type="RefSeq" id="WP_025581656.1">
    <property type="nucleotide sequence ID" value="NZ_LT976860.1"/>
</dbReference>
<reference evidence="2 3" key="1">
    <citation type="submission" date="2018-01" db="EMBL/GenBank/DDBJ databases">
        <authorList>
            <person name="Clerissi C."/>
        </authorList>
    </citation>
    <scope>NUCLEOTIDE SEQUENCE [LARGE SCALE GENOMIC DNA]</scope>
    <source>
        <strain evidence="2">Cupriavidus taiwanensis STM 6021</strain>
    </source>
</reference>
<feature type="signal peptide" evidence="1">
    <location>
        <begin position="1"/>
        <end position="21"/>
    </location>
</feature>
<dbReference type="Proteomes" id="UP000257139">
    <property type="component" value="Chromosome CBM2594_b"/>
</dbReference>
<feature type="chain" id="PRO_5041072599" evidence="1">
    <location>
        <begin position="22"/>
        <end position="73"/>
    </location>
</feature>
<keyword evidence="1" id="KW-0732">Signal</keyword>
<proteinExistence type="predicted"/>
<evidence type="ECO:0000313" key="2">
    <source>
        <dbReference type="EMBL" id="SPC22965.1"/>
    </source>
</evidence>
<name>A0A375DQJ4_9BURK</name>
<organism evidence="2 3">
    <name type="scientific">Cupriavidus taiwanensis</name>
    <dbReference type="NCBI Taxonomy" id="164546"/>
    <lineage>
        <taxon>Bacteria</taxon>
        <taxon>Pseudomonadati</taxon>
        <taxon>Pseudomonadota</taxon>
        <taxon>Betaproteobacteria</taxon>
        <taxon>Burkholderiales</taxon>
        <taxon>Burkholderiaceae</taxon>
        <taxon>Cupriavidus</taxon>
    </lineage>
</organism>